<dbReference type="AlphaFoldDB" id="A0A382UCV5"/>
<protein>
    <recommendedName>
        <fullName evidence="2">NIPSNAP domain-containing protein</fullName>
    </recommendedName>
</protein>
<name>A0A382UCV5_9ZZZZ</name>
<sequence>MKVLATTAWDVTPARVPDFLANCGRAAEIHRRLGAEAVHLIQSMAGPVPALTYALVFPDGATYGAFIDAISADEEWLAFWAEASAGERYATIVSQSVGTDLFS</sequence>
<dbReference type="SUPFAM" id="SSF54909">
    <property type="entry name" value="Dimeric alpha+beta barrel"/>
    <property type="match status" value="1"/>
</dbReference>
<evidence type="ECO:0000313" key="1">
    <source>
        <dbReference type="EMBL" id="SVD32104.1"/>
    </source>
</evidence>
<gene>
    <name evidence="1" type="ORF">METZ01_LOCUS384958</name>
</gene>
<reference evidence="1" key="1">
    <citation type="submission" date="2018-05" db="EMBL/GenBank/DDBJ databases">
        <authorList>
            <person name="Lanie J.A."/>
            <person name="Ng W.-L."/>
            <person name="Kazmierczak K.M."/>
            <person name="Andrzejewski T.M."/>
            <person name="Davidsen T.M."/>
            <person name="Wayne K.J."/>
            <person name="Tettelin H."/>
            <person name="Glass J.I."/>
            <person name="Rusch D."/>
            <person name="Podicherti R."/>
            <person name="Tsui H.-C.T."/>
            <person name="Winkler M.E."/>
        </authorList>
    </citation>
    <scope>NUCLEOTIDE SEQUENCE</scope>
</reference>
<proteinExistence type="predicted"/>
<dbReference type="InterPro" id="IPR011008">
    <property type="entry name" value="Dimeric_a/b-barrel"/>
</dbReference>
<dbReference type="EMBL" id="UINC01143275">
    <property type="protein sequence ID" value="SVD32104.1"/>
    <property type="molecule type" value="Genomic_DNA"/>
</dbReference>
<organism evidence="1">
    <name type="scientific">marine metagenome</name>
    <dbReference type="NCBI Taxonomy" id="408172"/>
    <lineage>
        <taxon>unclassified sequences</taxon>
        <taxon>metagenomes</taxon>
        <taxon>ecological metagenomes</taxon>
    </lineage>
</organism>
<evidence type="ECO:0008006" key="2">
    <source>
        <dbReference type="Google" id="ProtNLM"/>
    </source>
</evidence>
<dbReference type="Gene3D" id="3.30.70.100">
    <property type="match status" value="1"/>
</dbReference>
<accession>A0A382UCV5</accession>